<dbReference type="EMBL" id="CP011428">
    <property type="protein sequence ID" value="AKH07798.1"/>
    <property type="molecule type" value="Genomic_DNA"/>
</dbReference>
<dbReference type="EMBL" id="DAAFPQ010000009">
    <property type="protein sequence ID" value="HAB0971532.1"/>
    <property type="molecule type" value="Genomic_DNA"/>
</dbReference>
<reference evidence="7" key="4">
    <citation type="submission" date="2018-07" db="EMBL/GenBank/DDBJ databases">
        <authorList>
            <person name="Ashton P.M."/>
            <person name="Dallman T."/>
            <person name="Nair S."/>
            <person name="De Pinna E."/>
            <person name="Peters T."/>
            <person name="Grant K."/>
        </authorList>
    </citation>
    <scope>NUCLEOTIDE SEQUENCE [LARGE SCALE GENOMIC DNA]</scope>
    <source>
        <strain evidence="5">231108</strain>
        <strain evidence="10">265852</strain>
        <strain evidence="19">29290</strain>
        <strain evidence="7">356083</strain>
        <strain evidence="6">422529</strain>
        <strain evidence="20">425567</strain>
        <strain evidence="14">43916</strain>
        <strain evidence="4">488670</strain>
        <strain evidence="8">632340</strain>
        <strain evidence="12">86846</strain>
    </source>
</reference>
<dbReference type="EMBL" id="AAIKGB010000005">
    <property type="protein sequence ID" value="ECF1542890.1"/>
    <property type="molecule type" value="Genomic_DNA"/>
</dbReference>
<evidence type="ECO:0000313" key="20">
    <source>
        <dbReference type="EMBL" id="MLP86115.1"/>
    </source>
</evidence>
<dbReference type="Proteomes" id="UP000839616">
    <property type="component" value="Unassembled WGS sequence"/>
</dbReference>
<dbReference type="EMBL" id="JYVU01000001">
    <property type="protein sequence ID" value="KTZ15881.1"/>
    <property type="molecule type" value="Genomic_DNA"/>
</dbReference>
<dbReference type="Proteomes" id="UP000839909">
    <property type="component" value="Unassembled WGS sequence"/>
</dbReference>
<dbReference type="EMBL" id="AAMLUT010000002">
    <property type="protein sequence ID" value="EDI6664523.1"/>
    <property type="molecule type" value="Genomic_DNA"/>
</dbReference>
<accession>A0A0F7J7Y7</accession>
<evidence type="ECO:0000313" key="3">
    <source>
        <dbReference type="EMBL" id="AKH07798.1"/>
    </source>
</evidence>
<evidence type="ECO:0000256" key="1">
    <source>
        <dbReference type="NCBIfam" id="TIGR04004"/>
    </source>
</evidence>
<dbReference type="InterPro" id="IPR006311">
    <property type="entry name" value="TAT_signal"/>
</dbReference>
<evidence type="ECO:0000313" key="4">
    <source>
        <dbReference type="EMBL" id="EBU9271800.1"/>
    </source>
</evidence>
<evidence type="ECO:0000313" key="12">
    <source>
        <dbReference type="EMBL" id="ECV8759826.1"/>
    </source>
</evidence>
<reference evidence="11" key="5">
    <citation type="submission" date="2018-08" db="EMBL/GenBank/DDBJ databases">
        <authorList>
            <consortium name="PulseNet: The National Subtyping Network for Foodborne Disease Surveillance"/>
            <person name="Tarr C.L."/>
            <person name="Trees E."/>
            <person name="Katz L.S."/>
            <person name="Carleton-Romer H.A."/>
            <person name="Stroika S."/>
            <person name="Kucerova Z."/>
            <person name="Roache K.F."/>
            <person name="Sabol A.L."/>
            <person name="Besser J."/>
            <person name="Gerner-Smidt P."/>
        </authorList>
    </citation>
    <scope>NUCLEOTIDE SEQUENCE [LARGE SCALE GENOMIC DNA]</scope>
    <source>
        <strain evidence="11">PNUSAS008736</strain>
        <strain evidence="15">PNUSAS016739</strain>
    </source>
</reference>
<dbReference type="EMBL" id="AAKRET010000009">
    <property type="protein sequence ID" value="ECU8353958.1"/>
    <property type="molecule type" value="Genomic_DNA"/>
</dbReference>
<dbReference type="EMBL" id="AALDNI010000072">
    <property type="protein sequence ID" value="ECY5343989.1"/>
    <property type="molecule type" value="Genomic_DNA"/>
</dbReference>
<dbReference type="EMBL" id="RVDJ01000011">
    <property type="protein sequence ID" value="MLP86115.1"/>
    <property type="molecule type" value="Genomic_DNA"/>
</dbReference>
<feature type="chain" id="PRO_5043119722" description="Colanic acid biosynthesis protein WcaM" evidence="2">
    <location>
        <begin position="32"/>
        <end position="467"/>
    </location>
</feature>
<dbReference type="Proteomes" id="UP000839595">
    <property type="component" value="Unassembled WGS sequence"/>
</dbReference>
<dbReference type="PROSITE" id="PS51318">
    <property type="entry name" value="TAT"/>
    <property type="match status" value="1"/>
</dbReference>
<accession>A0A0M2J1D6</accession>
<dbReference type="Gene3D" id="2.160.20.10">
    <property type="entry name" value="Single-stranded right-handed beta-helix, Pectin lyase-like"/>
    <property type="match status" value="1"/>
</dbReference>
<accession>A0A0D6FGM1</accession>
<dbReference type="Proteomes" id="UP000839907">
    <property type="component" value="Unassembled WGS sequence"/>
</dbReference>
<dbReference type="EMBL" id="AAHNIA010000008">
    <property type="protein sequence ID" value="EBY1701568.1"/>
    <property type="molecule type" value="Genomic_DNA"/>
</dbReference>
<reference evidence="3 21" key="2">
    <citation type="journal article" date="2015" name="Genome Announc.">
        <title>Complete Genome Sequencing of a Multidrug-Resistant and Human-Invasive Salmonella enterica Serovar Typhimurium Strain of the Emerging Sequence Type 213 Genotype.</title>
        <authorList>
            <person name="Calva E."/>
            <person name="Silva C."/>
            <person name="Zaidi M.B."/>
            <person name="Sanchez-Flores A."/>
            <person name="Estrada K."/>
            <person name="Silva G.G."/>
            <person name="Soto-Jimenez L.M."/>
            <person name="Wiesner M."/>
            <person name="Fernandez-Mora M."/>
            <person name="Edwards R.A."/>
            <person name="Vinuesa P."/>
        </authorList>
    </citation>
    <scope>NUCLEOTIDE SEQUENCE [LARGE SCALE GENOMIC DNA]</scope>
    <source>
        <strain evidence="3 21">YU39</strain>
    </source>
</reference>
<dbReference type="EMBL" id="RSUA01000033">
    <property type="protein sequence ID" value="MIT50474.1"/>
    <property type="molecule type" value="Genomic_DNA"/>
</dbReference>
<dbReference type="EMBL" id="AAIGQE010000005">
    <property type="protein sequence ID" value="ECE0295267.1"/>
    <property type="molecule type" value="Genomic_DNA"/>
</dbReference>
<evidence type="ECO:0000313" key="18">
    <source>
        <dbReference type="EMBL" id="KTZ15881.1"/>
    </source>
</evidence>
<name>A0A0D6FGM1_SALTM</name>
<evidence type="ECO:0000313" key="8">
    <source>
        <dbReference type="EMBL" id="EBZ6923166.1"/>
    </source>
</evidence>
<dbReference type="Proteomes" id="UP000839581">
    <property type="component" value="Unassembled WGS sequence"/>
</dbReference>
<organism evidence="17">
    <name type="scientific">Salmonella typhimurium</name>
    <dbReference type="NCBI Taxonomy" id="90371"/>
    <lineage>
        <taxon>Bacteria</taxon>
        <taxon>Pseudomonadati</taxon>
        <taxon>Pseudomonadota</taxon>
        <taxon>Gammaproteobacteria</taxon>
        <taxon>Enterobacterales</taxon>
        <taxon>Enterobacteriaceae</taxon>
        <taxon>Salmonella</taxon>
    </lineage>
</organism>
<dbReference type="Proteomes" id="UP000839905">
    <property type="component" value="Unassembled WGS sequence"/>
</dbReference>
<evidence type="ECO:0000313" key="23">
    <source>
        <dbReference type="Proteomes" id="UP000338496"/>
    </source>
</evidence>
<dbReference type="Proteomes" id="UP000054461">
    <property type="component" value="Unassembled WGS sequence"/>
</dbReference>
<dbReference type="SMR" id="A0A0D6FGM1"/>
<dbReference type="InterPro" id="IPR011050">
    <property type="entry name" value="Pectin_lyase_fold/virulence"/>
</dbReference>
<dbReference type="PATRIC" id="fig|59201.158.peg.2341"/>
<dbReference type="RefSeq" id="WP_001111841.1">
    <property type="nucleotide sequence ID" value="NZ_AP023291.1"/>
</dbReference>
<gene>
    <name evidence="17" type="primary">wcaM</name>
    <name evidence="12" type="ORF">AAB27_02850</name>
    <name evidence="19" type="ORF">AU613_16570</name>
    <name evidence="14" type="ORF">AVC05_22540</name>
    <name evidence="11" type="ORF">B1P38_10205</name>
    <name evidence="9" type="ORF">CE70_08695</name>
    <name evidence="15" type="ORF">CFF59_04475</name>
    <name evidence="18" type="ORF">DD95_00375</name>
    <name evidence="4" type="ORF">DMO92_06885</name>
    <name evidence="5" type="ORF">DPF41_02345</name>
    <name evidence="6" type="ORF">DPS76_07320</name>
    <name evidence="20" type="ORF">DRM14_12400</name>
    <name evidence="7" type="ORF">DU071_06320</name>
    <name evidence="10" type="ORF">E0935_06465</name>
    <name evidence="8" type="ORF">EER35_19630</name>
    <name evidence="13" type="ORF">F3R12_10890</name>
    <name evidence="17" type="ORF">G0J79_16780</name>
    <name evidence="16" type="ORF">GB466_13315</name>
    <name evidence="3" type="ORF">SE14_02305</name>
</gene>
<dbReference type="EMBL" id="AAHIDF010000002">
    <property type="protein sequence ID" value="EBW3626955.1"/>
    <property type="molecule type" value="Genomic_DNA"/>
</dbReference>
<evidence type="ECO:0000313" key="15">
    <source>
        <dbReference type="EMBL" id="EDI6664523.1"/>
    </source>
</evidence>
<dbReference type="NCBIfam" id="TIGR04004">
    <property type="entry name" value="WcaM"/>
    <property type="match status" value="1"/>
</dbReference>
<dbReference type="Proteomes" id="UP000839915">
    <property type="component" value="Unassembled WGS sequence"/>
</dbReference>
<dbReference type="InterPro" id="IPR023882">
    <property type="entry name" value="Colanic_acid_synth_WcaM"/>
</dbReference>
<protein>
    <recommendedName>
        <fullName evidence="1">Colanic acid biosynthesis protein WcaM</fullName>
    </recommendedName>
</protein>
<evidence type="ECO:0000313" key="16">
    <source>
        <dbReference type="EMBL" id="HAB0971532.1"/>
    </source>
</evidence>
<evidence type="ECO:0000313" key="10">
    <source>
        <dbReference type="EMBL" id="ECF1542890.1"/>
    </source>
</evidence>
<evidence type="ECO:0000313" key="17">
    <source>
        <dbReference type="EMBL" id="HAC9189146.1"/>
    </source>
</evidence>
<evidence type="ECO:0000313" key="7">
    <source>
        <dbReference type="EMBL" id="EBY1701568.1"/>
    </source>
</evidence>
<dbReference type="Proteomes" id="UP000885258">
    <property type="component" value="Unassembled WGS sequence"/>
</dbReference>
<sequence>MPATKFSRRTLLTAGSALAVLPFLRALPVQAREPRETVDIKDYPADDGIASFKQAFADGQTVVVPPGWVCENINAAITIPAGKTLRVQGAVRGNGRGRFILQDGCQVVGEQGGSLHNVTLDVRGSDCVIKGVAMSGFGPVAQIFIGGKEPQVMRNLIIDDITVTHANYAILRQGFHNQMDGARITHSRFSDLQGDAIEWNVAIHDRDILISDHVIERINCTNGKINWGIGIGLAGSTYDNSYPEDQAVKNFVVANITGSDCRQLVHVENGKHFVIRNVKAKNITPGFSKNAGIDNATIAIYGCDNFVIDNIDMTNSAGMLIGYGVVKGKYLSIPQNFKLNAIRLDNRQVAYKLRGIQISSGNTPSFVAITNVRMTRATLELHNQPQHLFLRNINVMQTSAIGPALKMHFDLRKDVRGQFMARQDTLLSLANVHAINENGQSSVDIDRINHQTVNVEAVNFSLPKRGG</sequence>
<dbReference type="Proteomes" id="UP000839914">
    <property type="component" value="Unassembled WGS sequence"/>
</dbReference>
<dbReference type="EMBL" id="AAKVET010000006">
    <property type="protein sequence ID" value="ECW0640352.1"/>
    <property type="molecule type" value="Genomic_DNA"/>
</dbReference>
<dbReference type="EMBL" id="AAKUOT010000004">
    <property type="protein sequence ID" value="ECV8759826.1"/>
    <property type="molecule type" value="Genomic_DNA"/>
</dbReference>
<dbReference type="NCBIfam" id="NF007517">
    <property type="entry name" value="PRK10123.1"/>
    <property type="match status" value="1"/>
</dbReference>
<proteinExistence type="predicted"/>
<dbReference type="EMBL" id="AAHRYM010000034">
    <property type="protein sequence ID" value="EBZ6923166.1"/>
    <property type="molecule type" value="Genomic_DNA"/>
</dbReference>
<dbReference type="Proteomes" id="UP000885385">
    <property type="component" value="Unassembled WGS sequence"/>
</dbReference>
<reference evidence="17" key="6">
    <citation type="submission" date="2019-01" db="EMBL/GenBank/DDBJ databases">
        <authorList>
            <consortium name="NCBI Pathogen Detection Project"/>
        </authorList>
    </citation>
    <scope>NUCLEOTIDE SEQUENCE</scope>
    <source>
        <strain evidence="17">L01545-15</strain>
        <strain evidence="16">Salmonella enterica</strain>
    </source>
</reference>
<evidence type="ECO:0000313" key="13">
    <source>
        <dbReference type="EMBL" id="ECW0640352.1"/>
    </source>
</evidence>
<dbReference type="EMBL" id="DAANBV010000026">
    <property type="protein sequence ID" value="HAC9189146.1"/>
    <property type="molecule type" value="Genomic_DNA"/>
</dbReference>
<dbReference type="Proteomes" id="UP000338496">
    <property type="component" value="Unassembled WGS sequence"/>
</dbReference>
<evidence type="ECO:0000313" key="19">
    <source>
        <dbReference type="EMBL" id="MIT50474.1"/>
    </source>
</evidence>
<evidence type="ECO:0000313" key="9">
    <source>
        <dbReference type="EMBL" id="ECE0295267.1"/>
    </source>
</evidence>
<dbReference type="AlphaFoldDB" id="A0A0D6FGM1"/>
<dbReference type="InterPro" id="IPR012334">
    <property type="entry name" value="Pectin_lyas_fold"/>
</dbReference>
<keyword evidence="2" id="KW-0732">Signal</keyword>
<evidence type="ECO:0000313" key="21">
    <source>
        <dbReference type="Proteomes" id="UP000034636"/>
    </source>
</evidence>
<dbReference type="OMA" id="TYDNAYP"/>
<evidence type="ECO:0000313" key="22">
    <source>
        <dbReference type="Proteomes" id="UP000054461"/>
    </source>
</evidence>
<reference evidence="17" key="3">
    <citation type="journal article" date="2018" name="Genome Biol.">
        <title>SKESA: strategic k-mer extension for scrupulous assemblies.</title>
        <authorList>
            <person name="Souvorov A."/>
            <person name="Agarwala R."/>
            <person name="Lipman D.J."/>
        </authorList>
    </citation>
    <scope>NUCLEOTIDE SEQUENCE</scope>
    <source>
        <strain evidence="17">L01545-15</strain>
        <strain evidence="16">Salmonella enterica</strain>
    </source>
</reference>
<dbReference type="Proteomes" id="UP000839911">
    <property type="component" value="Unassembled WGS sequence"/>
</dbReference>
<evidence type="ECO:0000313" key="6">
    <source>
        <dbReference type="EMBL" id="EBW5462259.1"/>
    </source>
</evidence>
<dbReference type="SUPFAM" id="SSF51126">
    <property type="entry name" value="Pectin lyase-like"/>
    <property type="match status" value="1"/>
</dbReference>
<dbReference type="EMBL" id="AAHDPU010000004">
    <property type="protein sequence ID" value="EBU9271800.1"/>
    <property type="molecule type" value="Genomic_DNA"/>
</dbReference>
<evidence type="ECO:0000313" key="14">
    <source>
        <dbReference type="EMBL" id="ECY5343989.1"/>
    </source>
</evidence>
<evidence type="ECO:0000313" key="5">
    <source>
        <dbReference type="EMBL" id="EBW3626955.1"/>
    </source>
</evidence>
<dbReference type="Proteomes" id="UP000839908">
    <property type="component" value="Unassembled WGS sequence"/>
</dbReference>
<evidence type="ECO:0000313" key="11">
    <source>
        <dbReference type="EMBL" id="ECU8353958.1"/>
    </source>
</evidence>
<reference evidence="18 22" key="1">
    <citation type="submission" date="2014-09" db="EMBL/GenBank/DDBJ databases">
        <title>Salmonella Genotype and Phenotype Association.</title>
        <authorList>
            <person name="Chen Y."/>
            <person name="Folster J."/>
            <person name="Ayers S."/>
            <person name="Kabera C."/>
            <person name="Li C."/>
            <person name="Mukherjee S."/>
            <person name="Lam C."/>
            <person name="Zhao S."/>
            <person name="McDermott P."/>
        </authorList>
    </citation>
    <scope>NUCLEOTIDE SEQUENCE [LARGE SCALE GENOMIC DNA]</scope>
    <source>
        <strain evidence="18 22">CVM N32045</strain>
    </source>
</reference>
<feature type="signal peptide" evidence="2">
    <location>
        <begin position="1"/>
        <end position="31"/>
    </location>
</feature>
<dbReference type="Proteomes" id="UP000839617">
    <property type="component" value="Unassembled WGS sequence"/>
</dbReference>
<evidence type="ECO:0000256" key="2">
    <source>
        <dbReference type="SAM" id="SignalP"/>
    </source>
</evidence>
<dbReference type="EMBL" id="AAHIPE010000006">
    <property type="protein sequence ID" value="EBW5462259.1"/>
    <property type="molecule type" value="Genomic_DNA"/>
</dbReference>
<dbReference type="Proteomes" id="UP000034636">
    <property type="component" value="Chromosome"/>
</dbReference>
<reference evidence="13" key="7">
    <citation type="submission" date="2019-09" db="EMBL/GenBank/DDBJ databases">
        <authorList>
            <consortium name="GenomeTrakr network: Whole genome sequencing for foodborne pathogen traceback"/>
        </authorList>
    </citation>
    <scope>NUCLEOTIDE SEQUENCE [LARGE SCALE GENOMIC DNA]</scope>
    <source>
        <strain evidence="13">AUSMDU00020735</strain>
        <strain evidence="9 23">VA_WGS-00080</strain>
    </source>
</reference>